<evidence type="ECO:0000256" key="1">
    <source>
        <dbReference type="SAM" id="MobiDB-lite"/>
    </source>
</evidence>
<evidence type="ECO:0000313" key="2">
    <source>
        <dbReference type="EMBL" id="ETO99954.1"/>
    </source>
</evidence>
<protein>
    <submittedName>
        <fullName evidence="2">Uncharacterized protein</fullName>
    </submittedName>
</protein>
<name>W2VNX4_PHYNI</name>
<dbReference type="Proteomes" id="UP000018958">
    <property type="component" value="Unassembled WGS sequence"/>
</dbReference>
<feature type="compositionally biased region" description="Polar residues" evidence="1">
    <location>
        <begin position="44"/>
        <end position="142"/>
    </location>
</feature>
<feature type="region of interest" description="Disordered" evidence="1">
    <location>
        <begin position="1"/>
        <end position="145"/>
    </location>
</feature>
<reference evidence="2 3" key="1">
    <citation type="submission" date="2013-11" db="EMBL/GenBank/DDBJ databases">
        <title>The Genome Sequence of Phytophthora parasitica CJ01A1.</title>
        <authorList>
            <consortium name="The Broad Institute Genomics Platform"/>
            <person name="Russ C."/>
            <person name="Tyler B."/>
            <person name="Panabieres F."/>
            <person name="Shan W."/>
            <person name="Tripathy S."/>
            <person name="Grunwald N."/>
            <person name="Machado M."/>
            <person name="Johnson C.S."/>
            <person name="Walker B."/>
            <person name="Young S.K."/>
            <person name="Zeng Q."/>
            <person name="Gargeya S."/>
            <person name="Fitzgerald M."/>
            <person name="Haas B."/>
            <person name="Abouelleil A."/>
            <person name="Allen A.W."/>
            <person name="Alvarado L."/>
            <person name="Arachchi H.M."/>
            <person name="Berlin A.M."/>
            <person name="Chapman S.B."/>
            <person name="Gainer-Dewar J."/>
            <person name="Goldberg J."/>
            <person name="Griggs A."/>
            <person name="Gujja S."/>
            <person name="Hansen M."/>
            <person name="Howarth C."/>
            <person name="Imamovic A."/>
            <person name="Ireland A."/>
            <person name="Larimer J."/>
            <person name="McCowan C."/>
            <person name="Murphy C."/>
            <person name="Pearson M."/>
            <person name="Poon T.W."/>
            <person name="Priest M."/>
            <person name="Roberts A."/>
            <person name="Saif S."/>
            <person name="Shea T."/>
            <person name="Sisk P."/>
            <person name="Sykes S."/>
            <person name="Wortman J."/>
            <person name="Nusbaum C."/>
            <person name="Birren B."/>
        </authorList>
    </citation>
    <scope>NUCLEOTIDE SEQUENCE [LARGE SCALE GENOMIC DNA]</scope>
    <source>
        <strain evidence="2 3">CJ01A1</strain>
    </source>
</reference>
<gene>
    <name evidence="2" type="ORF">F441_22627</name>
</gene>
<accession>W2VNX4</accession>
<feature type="compositionally biased region" description="Polar residues" evidence="1">
    <location>
        <begin position="1"/>
        <end position="37"/>
    </location>
</feature>
<evidence type="ECO:0000313" key="3">
    <source>
        <dbReference type="Proteomes" id="UP000018958"/>
    </source>
</evidence>
<sequence>MGVTLSEQATNYHSSNSNDATCTLPTQYMSPTPSTPQRLRLRTRPSTDTVPPTLNPAINSIHATSADPITNSTIPNHTTGSYCTTQARVPNTQSTPNTSPAARSTQTPYTSPDPNTPHTLSILNTPSTQNDTNPKRPNSTLHTGKYRSIINDDSATNDHATNIESVASPNRQQRDEDDEDLVKGQARRVQKVPLNKILPFTLTADETEGVYKDSDDGEASAKGDERVWRLQGRDVIGWQDRLKSVQPVSGPAGGWLQLHYRKWRRRRTSGKSGHCETYADESTVEGVSCEAIRHKKSAIVGLEIAQKTDNLTQSQ</sequence>
<dbReference type="AlphaFoldDB" id="W2VNX4"/>
<comment type="caution">
    <text evidence="2">The sequence shown here is derived from an EMBL/GenBank/DDBJ whole genome shotgun (WGS) entry which is preliminary data.</text>
</comment>
<dbReference type="EMBL" id="ANIX01004873">
    <property type="protein sequence ID" value="ETO99954.1"/>
    <property type="molecule type" value="Genomic_DNA"/>
</dbReference>
<proteinExistence type="predicted"/>
<organism evidence="2 3">
    <name type="scientific">Phytophthora nicotianae CJ01A1</name>
    <dbReference type="NCBI Taxonomy" id="1317063"/>
    <lineage>
        <taxon>Eukaryota</taxon>
        <taxon>Sar</taxon>
        <taxon>Stramenopiles</taxon>
        <taxon>Oomycota</taxon>
        <taxon>Peronosporomycetes</taxon>
        <taxon>Peronosporales</taxon>
        <taxon>Peronosporaceae</taxon>
        <taxon>Phytophthora</taxon>
    </lineage>
</organism>